<dbReference type="GO" id="GO:0071555">
    <property type="term" value="P:cell wall organization"/>
    <property type="evidence" value="ECO:0007669"/>
    <property type="project" value="TreeGrafter"/>
</dbReference>
<evidence type="ECO:0000259" key="1">
    <source>
        <dbReference type="Pfam" id="PF00905"/>
    </source>
</evidence>
<dbReference type="EMBL" id="MGHU01000025">
    <property type="protein sequence ID" value="OGM77323.1"/>
    <property type="molecule type" value="Genomic_DNA"/>
</dbReference>
<comment type="caution">
    <text evidence="2">The sequence shown here is derived from an EMBL/GenBank/DDBJ whole genome shotgun (WGS) entry which is preliminary data.</text>
</comment>
<dbReference type="Gene3D" id="3.40.710.10">
    <property type="entry name" value="DD-peptidase/beta-lactamase superfamily"/>
    <property type="match status" value="1"/>
</dbReference>
<evidence type="ECO:0000313" key="3">
    <source>
        <dbReference type="Proteomes" id="UP000179241"/>
    </source>
</evidence>
<proteinExistence type="predicted"/>
<dbReference type="InterPro" id="IPR050515">
    <property type="entry name" value="Beta-lactam/transpept"/>
</dbReference>
<accession>A0A1F8CLU6</accession>
<evidence type="ECO:0000313" key="2">
    <source>
        <dbReference type="EMBL" id="OGM77323.1"/>
    </source>
</evidence>
<dbReference type="InterPro" id="IPR001460">
    <property type="entry name" value="PCN-bd_Tpept"/>
</dbReference>
<name>A0A1F8CLU6_9BACT</name>
<gene>
    <name evidence="2" type="ORF">A2188_02955</name>
</gene>
<dbReference type="InterPro" id="IPR012338">
    <property type="entry name" value="Beta-lactam/transpept-like"/>
</dbReference>
<organism evidence="2 3">
    <name type="scientific">Candidatus Woesebacteria bacterium RIFOXYA1_FULL_43_9</name>
    <dbReference type="NCBI Taxonomy" id="1802534"/>
    <lineage>
        <taxon>Bacteria</taxon>
        <taxon>Candidatus Woeseibacteriota</taxon>
    </lineage>
</organism>
<feature type="domain" description="Penicillin-binding protein transpeptidase" evidence="1">
    <location>
        <begin position="1"/>
        <end position="249"/>
    </location>
</feature>
<reference evidence="2 3" key="1">
    <citation type="journal article" date="2016" name="Nat. Commun.">
        <title>Thousands of microbial genomes shed light on interconnected biogeochemical processes in an aquifer system.</title>
        <authorList>
            <person name="Anantharaman K."/>
            <person name="Brown C.T."/>
            <person name="Hug L.A."/>
            <person name="Sharon I."/>
            <person name="Castelle C.J."/>
            <person name="Probst A.J."/>
            <person name="Thomas B.C."/>
            <person name="Singh A."/>
            <person name="Wilkins M.J."/>
            <person name="Karaoz U."/>
            <person name="Brodie E.L."/>
            <person name="Williams K.H."/>
            <person name="Hubbard S.S."/>
            <person name="Banfield J.F."/>
        </authorList>
    </citation>
    <scope>NUCLEOTIDE SEQUENCE [LARGE SCALE GENOMIC DNA]</scope>
</reference>
<protein>
    <recommendedName>
        <fullName evidence="1">Penicillin-binding protein transpeptidase domain-containing protein</fullName>
    </recommendedName>
</protein>
<dbReference type="SUPFAM" id="SSF56601">
    <property type="entry name" value="beta-lactamase/transpeptidase-like"/>
    <property type="match status" value="1"/>
</dbReference>
<dbReference type="Proteomes" id="UP000179241">
    <property type="component" value="Unassembled WGS sequence"/>
</dbReference>
<dbReference type="GO" id="GO:0005886">
    <property type="term" value="C:plasma membrane"/>
    <property type="evidence" value="ECO:0007669"/>
    <property type="project" value="TreeGrafter"/>
</dbReference>
<dbReference type="Pfam" id="PF00905">
    <property type="entry name" value="Transpeptidase"/>
    <property type="match status" value="1"/>
</dbReference>
<dbReference type="AlphaFoldDB" id="A0A1F8CLU6"/>
<dbReference type="PANTHER" id="PTHR30627:SF2">
    <property type="entry name" value="PEPTIDOGLYCAN D,D-TRANSPEPTIDASE MRDA"/>
    <property type="match status" value="1"/>
</dbReference>
<dbReference type="GO" id="GO:0008658">
    <property type="term" value="F:penicillin binding"/>
    <property type="evidence" value="ECO:0007669"/>
    <property type="project" value="InterPro"/>
</dbReference>
<dbReference type="GO" id="GO:0071972">
    <property type="term" value="F:peptidoglycan L,D-transpeptidase activity"/>
    <property type="evidence" value="ECO:0007669"/>
    <property type="project" value="TreeGrafter"/>
</dbReference>
<dbReference type="PANTHER" id="PTHR30627">
    <property type="entry name" value="PEPTIDOGLYCAN D,D-TRANSPEPTIDASE"/>
    <property type="match status" value="1"/>
</dbReference>
<sequence length="255" mass="27720">MAGLSNGVIDENTLYNDQGFISIKSGYGQFTYNNWYFTQYGGVEGEINVVKALARSTDTFFYDLGERVGIDELDKWAKKLGLDTPSGIDLPGEVGGLVPNPLWKEKTKGEKWFLGNTYHVAIGQGDVELSPLTVNNLTRIVANGGLRCSPKVVGTGKCEDLDIQSSVLETVKKGMVGVCSTGGTGYTFFDFKHSVACKTGTAETWEKDVTHAWFTFFTPIDNPQIVVTVLVEGGGEGSKTAGPIARSIADYWFEK</sequence>